<feature type="domain" description="Acyl-coenzyme A oxidase N-terminal" evidence="16">
    <location>
        <begin position="43"/>
        <end position="138"/>
    </location>
</feature>
<dbReference type="AlphaFoldDB" id="R7QMZ0"/>
<dbReference type="Pfam" id="PF02770">
    <property type="entry name" value="Acyl-CoA_dh_M"/>
    <property type="match status" value="1"/>
</dbReference>
<keyword evidence="19" id="KW-1185">Reference proteome</keyword>
<dbReference type="KEGG" id="ccp:CHC_T00009142001"/>
<dbReference type="PIRSF" id="PIRSF000168">
    <property type="entry name" value="Acyl-CoA_oxidase"/>
    <property type="match status" value="1"/>
</dbReference>
<feature type="active site" description="Proton acceptor" evidence="11">
    <location>
        <position position="430"/>
    </location>
</feature>
<organism evidence="18 19">
    <name type="scientific">Chondrus crispus</name>
    <name type="common">Carrageen Irish moss</name>
    <name type="synonym">Polymorpha crispa</name>
    <dbReference type="NCBI Taxonomy" id="2769"/>
    <lineage>
        <taxon>Eukaryota</taxon>
        <taxon>Rhodophyta</taxon>
        <taxon>Florideophyceae</taxon>
        <taxon>Rhodymeniophycidae</taxon>
        <taxon>Gigartinales</taxon>
        <taxon>Gigartinaceae</taxon>
        <taxon>Chondrus</taxon>
    </lineage>
</organism>
<dbReference type="PANTHER" id="PTHR10909">
    <property type="entry name" value="ELECTRON TRANSPORT OXIDOREDUCTASE"/>
    <property type="match status" value="1"/>
</dbReference>
<evidence type="ECO:0000256" key="10">
    <source>
        <dbReference type="PIRNR" id="PIRNR000168"/>
    </source>
</evidence>
<dbReference type="OMA" id="FEIFSIY"/>
<dbReference type="SUPFAM" id="SSF56645">
    <property type="entry name" value="Acyl-CoA dehydrogenase NM domain-like"/>
    <property type="match status" value="1"/>
</dbReference>
<dbReference type="GO" id="GO:0005504">
    <property type="term" value="F:fatty acid binding"/>
    <property type="evidence" value="ECO:0007669"/>
    <property type="project" value="TreeGrafter"/>
</dbReference>
<dbReference type="InterPro" id="IPR037069">
    <property type="entry name" value="AcylCoA_DH/ox_N_sf"/>
</dbReference>
<keyword evidence="7" id="KW-0560">Oxidoreductase</keyword>
<evidence type="ECO:0000256" key="11">
    <source>
        <dbReference type="PIRSR" id="PIRSR000168-1"/>
    </source>
</evidence>
<keyword evidence="8" id="KW-0443">Lipid metabolism</keyword>
<protein>
    <recommendedName>
        <fullName evidence="10">Acyl-coenzyme A oxidase</fullName>
    </recommendedName>
</protein>
<feature type="domain" description="Acyl-CoA oxidase C-terminal" evidence="14">
    <location>
        <begin position="517"/>
        <end position="626"/>
    </location>
</feature>
<evidence type="ECO:0000256" key="3">
    <source>
        <dbReference type="ARBA" id="ARBA00006288"/>
    </source>
</evidence>
<evidence type="ECO:0000256" key="12">
    <source>
        <dbReference type="PIRSR" id="PIRSR000168-2"/>
    </source>
</evidence>
<dbReference type="GO" id="GO:0071949">
    <property type="term" value="F:FAD binding"/>
    <property type="evidence" value="ECO:0007669"/>
    <property type="project" value="InterPro"/>
</dbReference>
<dbReference type="RefSeq" id="XP_005718655.1">
    <property type="nucleotide sequence ID" value="XM_005718598.1"/>
</dbReference>
<dbReference type="InterPro" id="IPR029320">
    <property type="entry name" value="Acyl-CoA_ox_N"/>
</dbReference>
<dbReference type="SUPFAM" id="SSF47203">
    <property type="entry name" value="Acyl-CoA dehydrogenase C-terminal domain-like"/>
    <property type="match status" value="2"/>
</dbReference>
<dbReference type="GeneID" id="17326375"/>
<comment type="subcellular location">
    <subcellularLocation>
        <location evidence="2">Peroxisome</location>
    </subcellularLocation>
</comment>
<keyword evidence="9" id="KW-0576">Peroxisome</keyword>
<dbReference type="STRING" id="2769.R7QMZ0"/>
<evidence type="ECO:0000256" key="9">
    <source>
        <dbReference type="ARBA" id="ARBA00023140"/>
    </source>
</evidence>
<evidence type="ECO:0000259" key="17">
    <source>
        <dbReference type="Pfam" id="PF22924"/>
    </source>
</evidence>
<accession>R7QMZ0</accession>
<dbReference type="Gene3D" id="1.10.540.10">
    <property type="entry name" value="Acyl-CoA dehydrogenase/oxidase, N-terminal domain"/>
    <property type="match status" value="1"/>
</dbReference>
<dbReference type="InterPro" id="IPR046373">
    <property type="entry name" value="Acyl-CoA_Oxase/DH_mid-dom_sf"/>
</dbReference>
<comment type="similarity">
    <text evidence="3 10">Belongs to the acyl-CoA oxidase family.</text>
</comment>
<dbReference type="Gene3D" id="1.20.140.10">
    <property type="entry name" value="Butyryl-CoA Dehydrogenase, subunit A, domain 3"/>
    <property type="match status" value="2"/>
</dbReference>
<evidence type="ECO:0000313" key="18">
    <source>
        <dbReference type="EMBL" id="CDF38750.1"/>
    </source>
</evidence>
<proteinExistence type="inferred from homology"/>
<evidence type="ECO:0000259" key="16">
    <source>
        <dbReference type="Pfam" id="PF14749"/>
    </source>
</evidence>
<feature type="binding site" evidence="12">
    <location>
        <position position="148"/>
    </location>
    <ligand>
        <name>FAD</name>
        <dbReference type="ChEBI" id="CHEBI:57692"/>
    </ligand>
</feature>
<dbReference type="Gene3D" id="2.40.110.10">
    <property type="entry name" value="Butyryl-CoA Dehydrogenase, subunit A, domain 2"/>
    <property type="match status" value="1"/>
</dbReference>
<dbReference type="Pfam" id="PF01756">
    <property type="entry name" value="ACOX"/>
    <property type="match status" value="1"/>
</dbReference>
<dbReference type="PhylomeDB" id="R7QMZ0"/>
<evidence type="ECO:0000259" key="14">
    <source>
        <dbReference type="Pfam" id="PF01756"/>
    </source>
</evidence>
<dbReference type="GO" id="GO:0003997">
    <property type="term" value="F:acyl-CoA oxidase activity"/>
    <property type="evidence" value="ECO:0007669"/>
    <property type="project" value="InterPro"/>
</dbReference>
<dbReference type="InterPro" id="IPR012258">
    <property type="entry name" value="Acyl-CoA_oxidase"/>
</dbReference>
<dbReference type="GO" id="GO:0055088">
    <property type="term" value="P:lipid homeostasis"/>
    <property type="evidence" value="ECO:0007669"/>
    <property type="project" value="TreeGrafter"/>
</dbReference>
<dbReference type="Pfam" id="PF22924">
    <property type="entry name" value="ACOX_C_alpha1"/>
    <property type="match status" value="1"/>
</dbReference>
<evidence type="ECO:0000256" key="7">
    <source>
        <dbReference type="ARBA" id="ARBA00023002"/>
    </source>
</evidence>
<keyword evidence="6" id="KW-0276">Fatty acid metabolism</keyword>
<gene>
    <name evidence="18" type="ORF">CHC_T00009142001</name>
</gene>
<dbReference type="FunFam" id="2.40.110.10:FF:000005">
    <property type="entry name" value="Acyl-coenzyme A oxidase"/>
    <property type="match status" value="1"/>
</dbReference>
<keyword evidence="4 10" id="KW-0285">Flavoprotein</keyword>
<dbReference type="GO" id="GO:0033540">
    <property type="term" value="P:fatty acid beta-oxidation using acyl-CoA oxidase"/>
    <property type="evidence" value="ECO:0007669"/>
    <property type="project" value="TreeGrafter"/>
</dbReference>
<feature type="domain" description="Acyl-CoA oxidase C-alpha1" evidence="17">
    <location>
        <begin position="291"/>
        <end position="445"/>
    </location>
</feature>
<dbReference type="FunFam" id="1.20.140.10:FF:000010">
    <property type="entry name" value="Acyl-coenzyme A oxidase"/>
    <property type="match status" value="1"/>
</dbReference>
<dbReference type="Pfam" id="PF14749">
    <property type="entry name" value="Acyl-CoA_ox_N"/>
    <property type="match status" value="1"/>
</dbReference>
<evidence type="ECO:0000256" key="8">
    <source>
        <dbReference type="ARBA" id="ARBA00023098"/>
    </source>
</evidence>
<feature type="binding site" evidence="12">
    <location>
        <position position="187"/>
    </location>
    <ligand>
        <name>FAD</name>
        <dbReference type="ChEBI" id="CHEBI:57692"/>
    </ligand>
</feature>
<dbReference type="EMBL" id="HG001964">
    <property type="protein sequence ID" value="CDF38750.1"/>
    <property type="molecule type" value="Genomic_DNA"/>
</dbReference>
<evidence type="ECO:0000256" key="5">
    <source>
        <dbReference type="ARBA" id="ARBA00022827"/>
    </source>
</evidence>
<dbReference type="PANTHER" id="PTHR10909:SF352">
    <property type="entry name" value="ACYL-COENZYME A OXIDASE-LIKE PROTEIN"/>
    <property type="match status" value="1"/>
</dbReference>
<evidence type="ECO:0000313" key="19">
    <source>
        <dbReference type="Proteomes" id="UP000012073"/>
    </source>
</evidence>
<reference evidence="19" key="1">
    <citation type="journal article" date="2013" name="Proc. Natl. Acad. Sci. U.S.A.">
        <title>Genome structure and metabolic features in the red seaweed Chondrus crispus shed light on evolution of the Archaeplastida.</title>
        <authorList>
            <person name="Collen J."/>
            <person name="Porcel B."/>
            <person name="Carre W."/>
            <person name="Ball S.G."/>
            <person name="Chaparro C."/>
            <person name="Tonon T."/>
            <person name="Barbeyron T."/>
            <person name="Michel G."/>
            <person name="Noel B."/>
            <person name="Valentin K."/>
            <person name="Elias M."/>
            <person name="Artiguenave F."/>
            <person name="Arun A."/>
            <person name="Aury J.M."/>
            <person name="Barbosa-Neto J.F."/>
            <person name="Bothwell J.H."/>
            <person name="Bouget F.Y."/>
            <person name="Brillet L."/>
            <person name="Cabello-Hurtado F."/>
            <person name="Capella-Gutierrez S."/>
            <person name="Charrier B."/>
            <person name="Cladiere L."/>
            <person name="Cock J.M."/>
            <person name="Coelho S.M."/>
            <person name="Colleoni C."/>
            <person name="Czjzek M."/>
            <person name="Da Silva C."/>
            <person name="Delage L."/>
            <person name="Denoeud F."/>
            <person name="Deschamps P."/>
            <person name="Dittami S.M."/>
            <person name="Gabaldon T."/>
            <person name="Gachon C.M."/>
            <person name="Groisillier A."/>
            <person name="Herve C."/>
            <person name="Jabbari K."/>
            <person name="Katinka M."/>
            <person name="Kloareg B."/>
            <person name="Kowalczyk N."/>
            <person name="Labadie K."/>
            <person name="Leblanc C."/>
            <person name="Lopez P.J."/>
            <person name="McLachlan D.H."/>
            <person name="Meslet-Cladiere L."/>
            <person name="Moustafa A."/>
            <person name="Nehr Z."/>
            <person name="Nyvall Collen P."/>
            <person name="Panaud O."/>
            <person name="Partensky F."/>
            <person name="Poulain J."/>
            <person name="Rensing S.A."/>
            <person name="Rousvoal S."/>
            <person name="Samson G."/>
            <person name="Symeonidi A."/>
            <person name="Weissenbach J."/>
            <person name="Zambounis A."/>
            <person name="Wincker P."/>
            <person name="Boyen C."/>
        </authorList>
    </citation>
    <scope>NUCLEOTIDE SEQUENCE [LARGE SCALE GENOMIC DNA]</scope>
    <source>
        <strain evidence="19">cv. Stackhouse</strain>
    </source>
</reference>
<dbReference type="InterPro" id="IPR006091">
    <property type="entry name" value="Acyl-CoA_Oxase/DH_mid-dom"/>
</dbReference>
<dbReference type="GO" id="GO:0005777">
    <property type="term" value="C:peroxisome"/>
    <property type="evidence" value="ECO:0007669"/>
    <property type="project" value="UniProtKB-SubCell"/>
</dbReference>
<feature type="domain" description="Acyl-CoA oxidase/dehydrogenase middle" evidence="15">
    <location>
        <begin position="144"/>
        <end position="254"/>
    </location>
</feature>
<comment type="cofactor">
    <cofactor evidence="1">
        <name>FAD</name>
        <dbReference type="ChEBI" id="CHEBI:57692"/>
    </cofactor>
</comment>
<sequence length="642" mass="70637">MRRSLFLQSPAQSSSPAAPSPEALSRLLYPAHRDLRARAFELLREPVFRLRYNETVAMERSRTTARIARVRQAGLLRDTVSRANEAGSRRYDVLIDVLALLDHSLEIRFGVNLGLFCATIRRLGSEEQYTHWLPRIEDGRDVGCFALTELGHGSNVRGIQTTARYLPDVQQFEIHTPHDLAQKFWIGAAAETANVAVVFAQLTVDAVHHGIHIFIVPLRNKHDMSLCDGITIADCGPKAGLNGVDNGRIWFDRVRVPRENMLSSMSSVSPDGRYSSSFTSPDARFGAQLAALTGGRVGIAFNAIEIALLGLTIAIRYSAKRRAFAPKKGAEEVPLLFYTSQQRLLMVPLATAFVYAFCARDLREMYYKSITTGSIGKDVHSLSAGYKAMFSWFMQDTLQKAREACGGQGYRSENRIAPIKADRDVMLTFEGANGVMLQQVAKVLLAELGAAAKNGGTYAKDSVVEALNTPPPPFPSGSCNSSKKLDQTFIYAALWKREDKLVKQLGERYGRMVRHWNGSAFQAWNDCLSVAEAAATAHMHRRMYDAHLVHVKHASVADAASGEALRLCGRVWAANTIASDESFLRLGCISAAQATDVVEQIDDLCKKMTSISEALLKGVGFPDHLLAPIAVDFVAHNARAKL</sequence>
<dbReference type="Gramene" id="CDF38750">
    <property type="protein sequence ID" value="CDF38750"/>
    <property type="gene ID" value="CHC_T00009142001"/>
</dbReference>
<dbReference type="InterPro" id="IPR055060">
    <property type="entry name" value="ACOX_C_alpha1"/>
</dbReference>
<dbReference type="InterPro" id="IPR002655">
    <property type="entry name" value="Acyl-CoA_oxidase_C"/>
</dbReference>
<dbReference type="OrthoDB" id="538336at2759"/>
<evidence type="ECO:0000259" key="15">
    <source>
        <dbReference type="Pfam" id="PF02770"/>
    </source>
</evidence>
<dbReference type="InterPro" id="IPR009100">
    <property type="entry name" value="AcylCoA_DH/oxidase_NM_dom_sf"/>
</dbReference>
<dbReference type="InterPro" id="IPR036250">
    <property type="entry name" value="AcylCo_DH-like_C"/>
</dbReference>
<evidence type="ECO:0000256" key="2">
    <source>
        <dbReference type="ARBA" id="ARBA00004275"/>
    </source>
</evidence>
<evidence type="ECO:0000256" key="4">
    <source>
        <dbReference type="ARBA" id="ARBA00022630"/>
    </source>
</evidence>
<dbReference type="Proteomes" id="UP000012073">
    <property type="component" value="Unassembled WGS sequence"/>
</dbReference>
<evidence type="ECO:0000256" key="1">
    <source>
        <dbReference type="ARBA" id="ARBA00001974"/>
    </source>
</evidence>
<feature type="region of interest" description="Disordered" evidence="13">
    <location>
        <begin position="1"/>
        <end position="21"/>
    </location>
</feature>
<evidence type="ECO:0000256" key="6">
    <source>
        <dbReference type="ARBA" id="ARBA00022832"/>
    </source>
</evidence>
<keyword evidence="5 10" id="KW-0274">FAD</keyword>
<evidence type="ECO:0000256" key="13">
    <source>
        <dbReference type="SAM" id="MobiDB-lite"/>
    </source>
</evidence>
<name>R7QMZ0_CHOCR</name>